<sequence length="164" mass="16488">MPAVHRTTLRPFVAVVIGGLVVAALAGCTAGTAAPTPVAATPTSTPSATATPTATAAPTVRPALGAQANHAYFDQIAAAVDPATGGRGVVDALVAAGFDKATMEVGFDKTSVNLDADSVQFSVRFPDGCLIGQNGPKSGGYHSMFTTTISTGRCLIGATRQIDW</sequence>
<evidence type="ECO:0000313" key="4">
    <source>
        <dbReference type="EMBL" id="MCI4657396.1"/>
    </source>
</evidence>
<feature type="signal peptide" evidence="2">
    <location>
        <begin position="1"/>
        <end position="26"/>
    </location>
</feature>
<reference evidence="4" key="1">
    <citation type="submission" date="2022-03" db="EMBL/GenBank/DDBJ databases">
        <title>Cryobacterium sp. nov. strain ZS14-85, isolated from Antarctic soil.</title>
        <authorList>
            <person name="Li J."/>
            <person name="Niu G."/>
        </authorList>
    </citation>
    <scope>NUCLEOTIDE SEQUENCE</scope>
    <source>
        <strain evidence="4">ZS14-85</strain>
    </source>
</reference>
<accession>A0AA41UJW3</accession>
<feature type="domain" description="DUF6993" evidence="3">
    <location>
        <begin position="78"/>
        <end position="158"/>
    </location>
</feature>
<name>A0AA41UJW3_9MICO</name>
<dbReference type="AlphaFoldDB" id="A0AA41UJW3"/>
<proteinExistence type="predicted"/>
<keyword evidence="5" id="KW-1185">Reference proteome</keyword>
<evidence type="ECO:0000313" key="5">
    <source>
        <dbReference type="Proteomes" id="UP001165341"/>
    </source>
</evidence>
<dbReference type="EMBL" id="JALGAR010000001">
    <property type="protein sequence ID" value="MCI4657396.1"/>
    <property type="molecule type" value="Genomic_DNA"/>
</dbReference>
<evidence type="ECO:0000256" key="1">
    <source>
        <dbReference type="SAM" id="MobiDB-lite"/>
    </source>
</evidence>
<feature type="chain" id="PRO_5041316904" description="DUF6993 domain-containing protein" evidence="2">
    <location>
        <begin position="27"/>
        <end position="164"/>
    </location>
</feature>
<gene>
    <name evidence="4" type="ORF">MQH31_06170</name>
</gene>
<organism evidence="4 5">
    <name type="scientific">Cryobacterium zhongshanensis</name>
    <dbReference type="NCBI Taxonomy" id="2928153"/>
    <lineage>
        <taxon>Bacteria</taxon>
        <taxon>Bacillati</taxon>
        <taxon>Actinomycetota</taxon>
        <taxon>Actinomycetes</taxon>
        <taxon>Micrococcales</taxon>
        <taxon>Microbacteriaceae</taxon>
        <taxon>Cryobacterium</taxon>
    </lineage>
</organism>
<dbReference type="PROSITE" id="PS51257">
    <property type="entry name" value="PROKAR_LIPOPROTEIN"/>
    <property type="match status" value="1"/>
</dbReference>
<protein>
    <recommendedName>
        <fullName evidence="3">DUF6993 domain-containing protein</fullName>
    </recommendedName>
</protein>
<dbReference type="Proteomes" id="UP001165341">
    <property type="component" value="Unassembled WGS sequence"/>
</dbReference>
<evidence type="ECO:0000259" key="3">
    <source>
        <dbReference type="Pfam" id="PF22504"/>
    </source>
</evidence>
<evidence type="ECO:0000256" key="2">
    <source>
        <dbReference type="SAM" id="SignalP"/>
    </source>
</evidence>
<dbReference type="RefSeq" id="WP_243011325.1">
    <property type="nucleotide sequence ID" value="NZ_JALGAR010000001.1"/>
</dbReference>
<comment type="caution">
    <text evidence="4">The sequence shown here is derived from an EMBL/GenBank/DDBJ whole genome shotgun (WGS) entry which is preliminary data.</text>
</comment>
<dbReference type="InterPro" id="IPR054262">
    <property type="entry name" value="DUF6993"/>
</dbReference>
<feature type="region of interest" description="Disordered" evidence="1">
    <location>
        <begin position="35"/>
        <end position="55"/>
    </location>
</feature>
<keyword evidence="2" id="KW-0732">Signal</keyword>
<dbReference type="Pfam" id="PF22504">
    <property type="entry name" value="DUF6993"/>
    <property type="match status" value="1"/>
</dbReference>